<feature type="transmembrane region" description="Helical" evidence="1">
    <location>
        <begin position="125"/>
        <end position="149"/>
    </location>
</feature>
<dbReference type="OrthoDB" id="2864624at2"/>
<keyword evidence="1" id="KW-1133">Transmembrane helix</keyword>
<comment type="caution">
    <text evidence="2">The sequence shown here is derived from an EMBL/GenBank/DDBJ whole genome shotgun (WGS) entry which is preliminary data.</text>
</comment>
<reference evidence="3" key="1">
    <citation type="submission" date="2015-08" db="EMBL/GenBank/DDBJ databases">
        <title>Fjat-10028 dsm 16317.</title>
        <authorList>
            <person name="Liu B."/>
            <person name="Wang J."/>
            <person name="Zhu Y."/>
            <person name="Liu G."/>
            <person name="Chen Q."/>
            <person name="Chen Z."/>
            <person name="Lan J."/>
            <person name="Che J."/>
            <person name="Ge C."/>
            <person name="Shi H."/>
            <person name="Pan Z."/>
            <person name="Liu X."/>
        </authorList>
    </citation>
    <scope>NUCLEOTIDE SEQUENCE [LARGE SCALE GENOMIC DNA]</scope>
    <source>
        <strain evidence="3">DSM 16317</strain>
    </source>
</reference>
<organism evidence="2 3">
    <name type="scientific">Viridibacillus arvi</name>
    <dbReference type="NCBI Taxonomy" id="263475"/>
    <lineage>
        <taxon>Bacteria</taxon>
        <taxon>Bacillati</taxon>
        <taxon>Bacillota</taxon>
        <taxon>Bacilli</taxon>
        <taxon>Bacillales</taxon>
        <taxon>Caryophanaceae</taxon>
        <taxon>Viridibacillus</taxon>
    </lineage>
</organism>
<evidence type="ECO:0008006" key="4">
    <source>
        <dbReference type="Google" id="ProtNLM"/>
    </source>
</evidence>
<dbReference type="STRING" id="263475.AMD00_16440"/>
<gene>
    <name evidence="2" type="ORF">AMD00_16440</name>
</gene>
<dbReference type="Proteomes" id="UP000036867">
    <property type="component" value="Unassembled WGS sequence"/>
</dbReference>
<sequence>MDLVEWIPFIKNNWFRKHFMKFVYLLQITIFLMSLFFDAWSVPINTFALILIGIFVFIIHESLHIVVINKKGDISLTFRGTFFWLHTNAVLSKTRFWIFMSLPLIGLSVVPAIVSFYVSGNIKSILLFVSWINLWISSSDIINSFLIVIKPKNSVFCRGYYRVEKN</sequence>
<dbReference type="Pfam" id="PF11667">
    <property type="entry name" value="DUF3267"/>
    <property type="match status" value="1"/>
</dbReference>
<keyword evidence="1" id="KW-0472">Membrane</keyword>
<feature type="transmembrane region" description="Helical" evidence="1">
    <location>
        <begin position="96"/>
        <end position="119"/>
    </location>
</feature>
<accession>A0A0M0LHI2</accession>
<evidence type="ECO:0000313" key="3">
    <source>
        <dbReference type="Proteomes" id="UP000036867"/>
    </source>
</evidence>
<name>A0A0M0LHI2_9BACL</name>
<proteinExistence type="predicted"/>
<dbReference type="EMBL" id="LILB01000005">
    <property type="protein sequence ID" value="KOO50173.1"/>
    <property type="molecule type" value="Genomic_DNA"/>
</dbReference>
<protein>
    <recommendedName>
        <fullName evidence="4">DUF3267 domain-containing protein</fullName>
    </recommendedName>
</protein>
<keyword evidence="1" id="KW-0812">Transmembrane</keyword>
<feature type="transmembrane region" description="Helical" evidence="1">
    <location>
        <begin position="21"/>
        <end position="40"/>
    </location>
</feature>
<evidence type="ECO:0000256" key="1">
    <source>
        <dbReference type="SAM" id="Phobius"/>
    </source>
</evidence>
<dbReference type="AlphaFoldDB" id="A0A0M0LHI2"/>
<evidence type="ECO:0000313" key="2">
    <source>
        <dbReference type="EMBL" id="KOO50173.1"/>
    </source>
</evidence>
<keyword evidence="3" id="KW-1185">Reference proteome</keyword>
<dbReference type="PATRIC" id="fig|263475.3.peg.4574"/>
<feature type="transmembrane region" description="Helical" evidence="1">
    <location>
        <begin position="46"/>
        <end position="69"/>
    </location>
</feature>
<dbReference type="InterPro" id="IPR021683">
    <property type="entry name" value="DUF3267"/>
</dbReference>